<dbReference type="InterPro" id="IPR052155">
    <property type="entry name" value="Biofilm_reg_signaling"/>
</dbReference>
<feature type="domain" description="HAMP" evidence="3">
    <location>
        <begin position="301"/>
        <end position="353"/>
    </location>
</feature>
<evidence type="ECO:0000313" key="5">
    <source>
        <dbReference type="EMBL" id="UTV30978.1"/>
    </source>
</evidence>
<dbReference type="InterPro" id="IPR001633">
    <property type="entry name" value="EAL_dom"/>
</dbReference>
<dbReference type="Gene3D" id="3.30.450.20">
    <property type="entry name" value="PAS domain"/>
    <property type="match status" value="1"/>
</dbReference>
<dbReference type="Pfam" id="PF00563">
    <property type="entry name" value="EAL"/>
    <property type="match status" value="1"/>
</dbReference>
<keyword evidence="6" id="KW-1185">Reference proteome</keyword>
<dbReference type="InterPro" id="IPR035919">
    <property type="entry name" value="EAL_sf"/>
</dbReference>
<dbReference type="RefSeq" id="WP_255392343.1">
    <property type="nucleotide sequence ID" value="NZ_CP101510.1"/>
</dbReference>
<dbReference type="CDD" id="cd01948">
    <property type="entry name" value="EAL"/>
    <property type="match status" value="1"/>
</dbReference>
<dbReference type="PANTHER" id="PTHR44757:SF2">
    <property type="entry name" value="BIOFILM ARCHITECTURE MAINTENANCE PROTEIN MBAA"/>
    <property type="match status" value="1"/>
</dbReference>
<gene>
    <name evidence="5" type="ORF">NNL38_24540</name>
</gene>
<dbReference type="InterPro" id="IPR043128">
    <property type="entry name" value="Rev_trsase/Diguanyl_cyclase"/>
</dbReference>
<proteinExistence type="predicted"/>
<dbReference type="PROSITE" id="PS51257">
    <property type="entry name" value="PROKAR_LIPOPROTEIN"/>
    <property type="match status" value="1"/>
</dbReference>
<dbReference type="Pfam" id="PF05228">
    <property type="entry name" value="CHASE4"/>
    <property type="match status" value="1"/>
</dbReference>
<keyword evidence="1" id="KW-1133">Transmembrane helix</keyword>
<dbReference type="InterPro" id="IPR000160">
    <property type="entry name" value="GGDEF_dom"/>
</dbReference>
<evidence type="ECO:0000259" key="4">
    <source>
        <dbReference type="PROSITE" id="PS50887"/>
    </source>
</evidence>
<evidence type="ECO:0000256" key="1">
    <source>
        <dbReference type="SAM" id="Phobius"/>
    </source>
</evidence>
<dbReference type="PROSITE" id="PS50887">
    <property type="entry name" value="GGDEF"/>
    <property type="match status" value="1"/>
</dbReference>
<organism evidence="5 6">
    <name type="scientific">Photobacterium atrarenae</name>
    <dbReference type="NCBI Taxonomy" id="865757"/>
    <lineage>
        <taxon>Bacteria</taxon>
        <taxon>Pseudomonadati</taxon>
        <taxon>Pseudomonadota</taxon>
        <taxon>Gammaproteobacteria</taxon>
        <taxon>Vibrionales</taxon>
        <taxon>Vibrionaceae</taxon>
        <taxon>Photobacterium</taxon>
    </lineage>
</organism>
<dbReference type="InterPro" id="IPR013656">
    <property type="entry name" value="PAS_4"/>
</dbReference>
<dbReference type="SMART" id="SM00052">
    <property type="entry name" value="EAL"/>
    <property type="match status" value="1"/>
</dbReference>
<dbReference type="EMBL" id="CP101510">
    <property type="protein sequence ID" value="UTV30978.1"/>
    <property type="molecule type" value="Genomic_DNA"/>
</dbReference>
<reference evidence="5" key="1">
    <citation type="submission" date="2022-07" db="EMBL/GenBank/DDBJ databases">
        <title>Genome sequencing of Photobacterium atrarenae GJH2-4.</title>
        <authorList>
            <person name="Park S.-J."/>
        </authorList>
    </citation>
    <scope>NUCLEOTIDE SEQUENCE</scope>
    <source>
        <strain evidence="5">GJH2-4</strain>
    </source>
</reference>
<dbReference type="InterPro" id="IPR003660">
    <property type="entry name" value="HAMP_dom"/>
</dbReference>
<feature type="domain" description="EAL" evidence="2">
    <location>
        <begin position="648"/>
        <end position="906"/>
    </location>
</feature>
<dbReference type="SUPFAM" id="SSF55785">
    <property type="entry name" value="PYP-like sensor domain (PAS domain)"/>
    <property type="match status" value="1"/>
</dbReference>
<dbReference type="SUPFAM" id="SSF55073">
    <property type="entry name" value="Nucleotide cyclase"/>
    <property type="match status" value="1"/>
</dbReference>
<dbReference type="NCBIfam" id="TIGR00254">
    <property type="entry name" value="GGDEF"/>
    <property type="match status" value="1"/>
</dbReference>
<dbReference type="PANTHER" id="PTHR44757">
    <property type="entry name" value="DIGUANYLATE CYCLASE DGCP"/>
    <property type="match status" value="1"/>
</dbReference>
<feature type="transmembrane region" description="Helical" evidence="1">
    <location>
        <begin position="12"/>
        <end position="35"/>
    </location>
</feature>
<accession>A0ABY5GPY4</accession>
<feature type="domain" description="GGDEF" evidence="4">
    <location>
        <begin position="509"/>
        <end position="639"/>
    </location>
</feature>
<dbReference type="Proteomes" id="UP001057998">
    <property type="component" value="Chromosome 3"/>
</dbReference>
<evidence type="ECO:0000259" key="3">
    <source>
        <dbReference type="PROSITE" id="PS50885"/>
    </source>
</evidence>
<dbReference type="InterPro" id="IPR035965">
    <property type="entry name" value="PAS-like_dom_sf"/>
</dbReference>
<evidence type="ECO:0000259" key="2">
    <source>
        <dbReference type="PROSITE" id="PS50883"/>
    </source>
</evidence>
<dbReference type="InterPro" id="IPR007892">
    <property type="entry name" value="CHASE4"/>
</dbReference>
<keyword evidence="1" id="KW-0472">Membrane</keyword>
<evidence type="ECO:0000313" key="6">
    <source>
        <dbReference type="Proteomes" id="UP001057998"/>
    </source>
</evidence>
<dbReference type="InterPro" id="IPR029787">
    <property type="entry name" value="Nucleotide_cyclase"/>
</dbReference>
<dbReference type="CDD" id="cd00130">
    <property type="entry name" value="PAS"/>
    <property type="match status" value="1"/>
</dbReference>
<dbReference type="Gene3D" id="3.20.20.450">
    <property type="entry name" value="EAL domain"/>
    <property type="match status" value="1"/>
</dbReference>
<dbReference type="SMART" id="SM00267">
    <property type="entry name" value="GGDEF"/>
    <property type="match status" value="1"/>
</dbReference>
<dbReference type="Pfam" id="PF08448">
    <property type="entry name" value="PAS_4"/>
    <property type="match status" value="1"/>
</dbReference>
<keyword evidence="1" id="KW-0812">Transmembrane</keyword>
<dbReference type="CDD" id="cd01949">
    <property type="entry name" value="GGDEF"/>
    <property type="match status" value="1"/>
</dbReference>
<dbReference type="PROSITE" id="PS50885">
    <property type="entry name" value="HAMP"/>
    <property type="match status" value="1"/>
</dbReference>
<protein>
    <submittedName>
        <fullName evidence="5">EAL domain-containing protein</fullName>
    </submittedName>
</protein>
<dbReference type="PROSITE" id="PS50883">
    <property type="entry name" value="EAL"/>
    <property type="match status" value="1"/>
</dbReference>
<name>A0ABY5GPY4_9GAMM</name>
<dbReference type="InterPro" id="IPR000014">
    <property type="entry name" value="PAS"/>
</dbReference>
<dbReference type="SUPFAM" id="SSF141868">
    <property type="entry name" value="EAL domain-like"/>
    <property type="match status" value="1"/>
</dbReference>
<dbReference type="Pfam" id="PF00990">
    <property type="entry name" value="GGDEF"/>
    <property type="match status" value="1"/>
</dbReference>
<dbReference type="Gene3D" id="3.30.70.270">
    <property type="match status" value="1"/>
</dbReference>
<sequence>MPFQPAKLSTITALLFGCSLFAISIICLVFARYFFLSDLDDIERQHVLQHSLQAKTVIESLLQDQQIRSFDWAYWDESYRLVTAGDQTYHDRNLYYDGLVALDIDLVAFLNRQGRLIESRMTTSQSETIAIPAKLREQLLSPQGIGHLVEAAIRGEADIAQAHSGLIRFDDDILVVTLTPIRNSQADSPVGGWLIWGRYLSAVFPSQYTEILSSENTLVSVTPQDHIDSHQFPIIHPEENDSVLVACVILDDIHGNPIATLKSSRPREIYTRGEALIGKLTLTIFIASVLISLLTLLALRQKVGRRFQALERGLKALIQDQYSTPIKVGGNDEFSMVGEVINQILAKSSHTHAALHDVMQKFNALHRTSNLGLLMVLDGRVVEANAAMASILRYPAGQELVGCSLMSLYPHPIEPLTGAISAGQTVFDTELQAADGSLIACKLEVLPIHQQSSKALMLSVKDVSQQKAQEAQIRQLEKYDAATGLMNRHTFLQSLDHLLSKSTHDADSTLIAVLYIRIERFHNVTGAFGHQTADDVVRAVTNRLRHQIDISMLGRVAENEFAFILTTASRFTAYRYAKSMASALRLSLEVNKVEVRLSASIGLVLASELTPTAAQMLNAAEFSAYGAESAPSHIQLFTRKVAAQMKNHTVIQRDMAQAIRDGSIYPQFQPLICGHTETICGFEALARWQHPEIGHISPVRFIPVAESRELIVALGNSILEKSCAFLAEVNGQRQALGLKPLSVHVNLSGPHFSHPQLLPFLRTMLDRYPFHPEHLTLELTESMLIDSVPQVQQQMSAIKGMGIKLALDDFGTGYSALSSLCEFPLDVVKLDRSFIRRVDCDTQSNILVSSITGMAKSLGLKIVAEGIETEPQKRTLQALAIEEFQGFYFYQPMMAEDCLALALQTPATAD</sequence>
<feature type="transmembrane region" description="Helical" evidence="1">
    <location>
        <begin position="276"/>
        <end position="299"/>
    </location>
</feature>